<accession>A0ABS5U4G5</accession>
<keyword evidence="8" id="KW-1185">Reference proteome</keyword>
<comment type="similarity">
    <text evidence="1">Belongs to the peptidase C40 family.</text>
</comment>
<comment type="caution">
    <text evidence="7">The sequence shown here is derived from an EMBL/GenBank/DDBJ whole genome shotgun (WGS) entry which is preliminary data.</text>
</comment>
<dbReference type="EMBL" id="JAHDYS010000002">
    <property type="protein sequence ID" value="MBT1070562.1"/>
    <property type="molecule type" value="Genomic_DNA"/>
</dbReference>
<gene>
    <name evidence="7" type="ORF">KJB30_02075</name>
</gene>
<evidence type="ECO:0000259" key="6">
    <source>
        <dbReference type="PROSITE" id="PS51935"/>
    </source>
</evidence>
<reference evidence="7 8" key="1">
    <citation type="submission" date="2021-05" db="EMBL/GenBank/DDBJ databases">
        <title>The draft genome of Geobacter chapellei DSM 13688.</title>
        <authorList>
            <person name="Xu Z."/>
            <person name="Masuda Y."/>
            <person name="Itoh H."/>
            <person name="Senoo K."/>
        </authorList>
    </citation>
    <scope>NUCLEOTIDE SEQUENCE [LARGE SCALE GENOMIC DNA]</scope>
    <source>
        <strain evidence="7 8">DSM 13688</strain>
    </source>
</reference>
<evidence type="ECO:0000256" key="1">
    <source>
        <dbReference type="ARBA" id="ARBA00007074"/>
    </source>
</evidence>
<keyword evidence="4" id="KW-0788">Thiol protease</keyword>
<proteinExistence type="inferred from homology"/>
<organism evidence="7 8">
    <name type="scientific">Pelotalea chapellei</name>
    <dbReference type="NCBI Taxonomy" id="44671"/>
    <lineage>
        <taxon>Bacteria</taxon>
        <taxon>Pseudomonadati</taxon>
        <taxon>Thermodesulfobacteriota</taxon>
        <taxon>Desulfuromonadia</taxon>
        <taxon>Geobacterales</taxon>
        <taxon>Geobacteraceae</taxon>
        <taxon>Pelotalea</taxon>
    </lineage>
</organism>
<evidence type="ECO:0000256" key="3">
    <source>
        <dbReference type="ARBA" id="ARBA00022801"/>
    </source>
</evidence>
<protein>
    <submittedName>
        <fullName evidence="7">C40 family peptidase</fullName>
    </submittedName>
</protein>
<dbReference type="InterPro" id="IPR000064">
    <property type="entry name" value="NLP_P60_dom"/>
</dbReference>
<evidence type="ECO:0000256" key="2">
    <source>
        <dbReference type="ARBA" id="ARBA00022670"/>
    </source>
</evidence>
<dbReference type="RefSeq" id="WP_214296283.1">
    <property type="nucleotide sequence ID" value="NZ_JAHDYS010000002.1"/>
</dbReference>
<keyword evidence="2" id="KW-0645">Protease</keyword>
<dbReference type="SUPFAM" id="SSF54001">
    <property type="entry name" value="Cysteine proteinases"/>
    <property type="match status" value="1"/>
</dbReference>
<dbReference type="InterPro" id="IPR038765">
    <property type="entry name" value="Papain-like_cys_pep_sf"/>
</dbReference>
<evidence type="ECO:0000313" key="8">
    <source>
        <dbReference type="Proteomes" id="UP000784128"/>
    </source>
</evidence>
<evidence type="ECO:0000256" key="5">
    <source>
        <dbReference type="SAM" id="Phobius"/>
    </source>
</evidence>
<keyword evidence="5" id="KW-1133">Transmembrane helix</keyword>
<feature type="transmembrane region" description="Helical" evidence="5">
    <location>
        <begin position="42"/>
        <end position="66"/>
    </location>
</feature>
<dbReference type="PROSITE" id="PS51935">
    <property type="entry name" value="NLPC_P60"/>
    <property type="match status" value="1"/>
</dbReference>
<name>A0ABS5U4G5_9BACT</name>
<keyword evidence="3" id="KW-0378">Hydrolase</keyword>
<feature type="domain" description="NlpC/P60" evidence="6">
    <location>
        <begin position="161"/>
        <end position="325"/>
    </location>
</feature>
<sequence length="332" mass="36459">MQAVLGVFVDAAGRSVMIELSTVGARQKQCGKTEGIRRMYMLIAVALLVCNLIVAVPGHAALYGVARTSTPVLNVPEMKMVFGGRNGNTLKTDSCGQVRELEFIALPGTPFRILSQVQRGAAVVYRVQTEDYPAPAGVALYVDSRFIESREKQPPSRPRSLPSRETIISTLVASVGSPYVWGGNVRQGVAELIESYYRGNFTDQERKRLALAGLDCSGLLYEATGGWTPRNTSELVKWGTAVSVAGKGAAQIAAQLEPLDLIVWNGHVIIVLDRERVIESRLECGKPGYGGVMTTPLRQRMEEIMRTRKPVDSWPAGGKRRDAFVVRRWWVQ</sequence>
<evidence type="ECO:0000256" key="4">
    <source>
        <dbReference type="ARBA" id="ARBA00022807"/>
    </source>
</evidence>
<keyword evidence="5" id="KW-0472">Membrane</keyword>
<dbReference type="Gene3D" id="3.90.1720.10">
    <property type="entry name" value="endopeptidase domain like (from Nostoc punctiforme)"/>
    <property type="match status" value="1"/>
</dbReference>
<evidence type="ECO:0000313" key="7">
    <source>
        <dbReference type="EMBL" id="MBT1070562.1"/>
    </source>
</evidence>
<dbReference type="Proteomes" id="UP000784128">
    <property type="component" value="Unassembled WGS sequence"/>
</dbReference>
<keyword evidence="5" id="KW-0812">Transmembrane</keyword>